<name>A0AA88A627_FICCA</name>
<evidence type="ECO:0000313" key="2">
    <source>
        <dbReference type="Proteomes" id="UP001187192"/>
    </source>
</evidence>
<dbReference type="Proteomes" id="UP001187192">
    <property type="component" value="Unassembled WGS sequence"/>
</dbReference>
<organism evidence="1 2">
    <name type="scientific">Ficus carica</name>
    <name type="common">Common fig</name>
    <dbReference type="NCBI Taxonomy" id="3494"/>
    <lineage>
        <taxon>Eukaryota</taxon>
        <taxon>Viridiplantae</taxon>
        <taxon>Streptophyta</taxon>
        <taxon>Embryophyta</taxon>
        <taxon>Tracheophyta</taxon>
        <taxon>Spermatophyta</taxon>
        <taxon>Magnoliopsida</taxon>
        <taxon>eudicotyledons</taxon>
        <taxon>Gunneridae</taxon>
        <taxon>Pentapetalae</taxon>
        <taxon>rosids</taxon>
        <taxon>fabids</taxon>
        <taxon>Rosales</taxon>
        <taxon>Moraceae</taxon>
        <taxon>Ficeae</taxon>
        <taxon>Ficus</taxon>
    </lineage>
</organism>
<gene>
    <name evidence="1" type="ORF">TIFTF001_016322</name>
</gene>
<sequence>MISTPYQINNLGNPLLTTS</sequence>
<evidence type="ECO:0000313" key="1">
    <source>
        <dbReference type="EMBL" id="GMN47132.1"/>
    </source>
</evidence>
<keyword evidence="2" id="KW-1185">Reference proteome</keyword>
<comment type="caution">
    <text evidence="1">The sequence shown here is derived from an EMBL/GenBank/DDBJ whole genome shotgun (WGS) entry which is preliminary data.</text>
</comment>
<dbReference type="EMBL" id="BTGU01000024">
    <property type="protein sequence ID" value="GMN47132.1"/>
    <property type="molecule type" value="Genomic_DNA"/>
</dbReference>
<dbReference type="AlphaFoldDB" id="A0AA88A627"/>
<reference evidence="1" key="1">
    <citation type="submission" date="2023-07" db="EMBL/GenBank/DDBJ databases">
        <title>draft genome sequence of fig (Ficus carica).</title>
        <authorList>
            <person name="Takahashi T."/>
            <person name="Nishimura K."/>
        </authorList>
    </citation>
    <scope>NUCLEOTIDE SEQUENCE</scope>
</reference>
<proteinExistence type="predicted"/>
<protein>
    <submittedName>
        <fullName evidence="1">Uncharacterized protein</fullName>
    </submittedName>
</protein>
<accession>A0AA88A627</accession>